<evidence type="ECO:0000256" key="2">
    <source>
        <dbReference type="ARBA" id="ARBA00022676"/>
    </source>
</evidence>
<keyword evidence="6" id="KW-0325">Glycoprotein</keyword>
<reference evidence="12 13" key="1">
    <citation type="submission" date="2023-03" db="EMBL/GenBank/DDBJ databases">
        <title>Genome insight into feeding habits of ladybird beetles.</title>
        <authorList>
            <person name="Li H.-S."/>
            <person name="Huang Y.-H."/>
            <person name="Pang H."/>
        </authorList>
    </citation>
    <scope>NUCLEOTIDE SEQUENCE [LARGE SCALE GENOMIC DNA]</scope>
    <source>
        <strain evidence="12">SYSU_2023b</strain>
        <tissue evidence="12">Whole body</tissue>
    </source>
</reference>
<evidence type="ECO:0000256" key="7">
    <source>
        <dbReference type="ARBA" id="ARBA00040944"/>
    </source>
</evidence>
<organism evidence="12 13">
    <name type="scientific">Henosepilachna vigintioctopunctata</name>
    <dbReference type="NCBI Taxonomy" id="420089"/>
    <lineage>
        <taxon>Eukaryota</taxon>
        <taxon>Metazoa</taxon>
        <taxon>Ecdysozoa</taxon>
        <taxon>Arthropoda</taxon>
        <taxon>Hexapoda</taxon>
        <taxon>Insecta</taxon>
        <taxon>Pterygota</taxon>
        <taxon>Neoptera</taxon>
        <taxon>Endopterygota</taxon>
        <taxon>Coleoptera</taxon>
        <taxon>Polyphaga</taxon>
        <taxon>Cucujiformia</taxon>
        <taxon>Coccinelloidea</taxon>
        <taxon>Coccinellidae</taxon>
        <taxon>Epilachninae</taxon>
        <taxon>Epilachnini</taxon>
        <taxon>Henosepilachna</taxon>
    </lineage>
</organism>
<comment type="caution">
    <text evidence="12">The sequence shown here is derived from an EMBL/GenBank/DDBJ whole genome shotgun (WGS) entry which is preliminary data.</text>
</comment>
<evidence type="ECO:0000256" key="4">
    <source>
        <dbReference type="ARBA" id="ARBA00022729"/>
    </source>
</evidence>
<accession>A0AAW1V6X1</accession>
<dbReference type="PANTHER" id="PTHR20961:SF148">
    <property type="entry name" value="EGF DOMAIN-SPECIFIC O-LINKED N-ACETYLGLUCOSAMINE TRANSFERASE"/>
    <property type="match status" value="1"/>
</dbReference>
<evidence type="ECO:0000313" key="12">
    <source>
        <dbReference type="EMBL" id="KAK9888726.1"/>
    </source>
</evidence>
<gene>
    <name evidence="12" type="ORF">WA026_000952</name>
</gene>
<proteinExistence type="predicted"/>
<keyword evidence="4" id="KW-0732">Signal</keyword>
<keyword evidence="3" id="KW-0808">Transferase</keyword>
<keyword evidence="2" id="KW-0328">Glycosyltransferase</keyword>
<name>A0AAW1V6X1_9CUCU</name>
<dbReference type="EC" id="2.4.1.255" evidence="1"/>
<dbReference type="GO" id="GO:0005788">
    <property type="term" value="C:endoplasmic reticulum lumen"/>
    <property type="evidence" value="ECO:0007669"/>
    <property type="project" value="TreeGrafter"/>
</dbReference>
<keyword evidence="5" id="KW-0256">Endoplasmic reticulum</keyword>
<evidence type="ECO:0000256" key="6">
    <source>
        <dbReference type="ARBA" id="ARBA00023180"/>
    </source>
</evidence>
<evidence type="ECO:0000256" key="5">
    <source>
        <dbReference type="ARBA" id="ARBA00022824"/>
    </source>
</evidence>
<evidence type="ECO:0000313" key="13">
    <source>
        <dbReference type="Proteomes" id="UP001431783"/>
    </source>
</evidence>
<dbReference type="Pfam" id="PF04577">
    <property type="entry name" value="Glyco_transf_61"/>
    <property type="match status" value="1"/>
</dbReference>
<feature type="domain" description="Glycosyltransferase 61 catalytic" evidence="11">
    <location>
        <begin position="329"/>
        <end position="443"/>
    </location>
</feature>
<dbReference type="AlphaFoldDB" id="A0AAW1V6X1"/>
<dbReference type="Proteomes" id="UP001431783">
    <property type="component" value="Unassembled WGS sequence"/>
</dbReference>
<evidence type="ECO:0000256" key="1">
    <source>
        <dbReference type="ARBA" id="ARBA00011970"/>
    </source>
</evidence>
<dbReference type="GO" id="GO:0097363">
    <property type="term" value="F:protein O-acetylglucosaminyltransferase activity"/>
    <property type="evidence" value="ECO:0007669"/>
    <property type="project" value="UniProtKB-EC"/>
</dbReference>
<dbReference type="InterPro" id="IPR049625">
    <property type="entry name" value="Glyco_transf_61_cat"/>
</dbReference>
<protein>
    <recommendedName>
        <fullName evidence="7">EGF domain-specific O-linked N-acetylglucosamine transferase</fullName>
        <ecNumber evidence="1">2.4.1.255</ecNumber>
    </recommendedName>
    <alternativeName>
        <fullName evidence="8">Extracellular O-linked N-acetylglucosamine transferase</fullName>
    </alternativeName>
</protein>
<dbReference type="EMBL" id="JARQZJ010000121">
    <property type="protein sequence ID" value="KAK9888726.1"/>
    <property type="molecule type" value="Genomic_DNA"/>
</dbReference>
<evidence type="ECO:0000259" key="11">
    <source>
        <dbReference type="Pfam" id="PF04577"/>
    </source>
</evidence>
<keyword evidence="13" id="KW-1185">Reference proteome</keyword>
<sequence>MNLVNILNLFAIRLYGITLILFNILDTNCDILTSINLPEDHLPYYFNQYPLMSQKWVQKCKKDSDCEHKKILETQKCWGYEPNCSSSNQYSIPNCPGDHRGWVKSKLDQQNTFYYQADFGYIKQQLSEMKLYCEPKFIDDSSLECTEHLRFCRGRNLMINFTSLLNREEPLRYKMDVLKEGEIGGYCNFKKRALEEQLYHMSPLQSWAPEMRYFSRLKHKPIIEGHCDIIVEKPTFIMKIDATVNMYHHFCDFLNLYASLHINASHWDAFSTDVHIIVWESYNYQSAFEDTWQAFTNHAIWNLNTFRGKTVCFKNVVFPLLPRMIFGLFYNTPLIYGCEKSGLFNAFSSHILHRLNIPFHKRNHKKIHITFLSRETKYRKVLNENELVKKLKENEKYQVQKVNYNQQLPFKKQLEITRNTDIFIGIHGAGLTHLLFLPEWAAVFEIYNCEDPNCYKDLARLAGVKYFTWVNSSLLKVHNDGSYEGGAHAKFVNYSFDSKEFLGIVKKAAKHVTNHPKFKEIFENSHDEL</sequence>
<dbReference type="InterPro" id="IPR007657">
    <property type="entry name" value="Glycosyltransferase_61"/>
</dbReference>
<evidence type="ECO:0000256" key="10">
    <source>
        <dbReference type="ARBA" id="ARBA00049432"/>
    </source>
</evidence>
<dbReference type="PANTHER" id="PTHR20961">
    <property type="entry name" value="GLYCOSYLTRANSFERASE"/>
    <property type="match status" value="1"/>
</dbReference>
<comment type="catalytic activity">
    <reaction evidence="9">
        <text>L-seryl-[protein] + UDP-N-acetyl-alpha-D-glucosamine = 3-O-(N-acetyl-beta-D-glucosaminyl)-L-seryl-[protein] + UDP + H(+)</text>
        <dbReference type="Rhea" id="RHEA:48904"/>
        <dbReference type="Rhea" id="RHEA-COMP:9863"/>
        <dbReference type="Rhea" id="RHEA-COMP:12251"/>
        <dbReference type="ChEBI" id="CHEBI:15378"/>
        <dbReference type="ChEBI" id="CHEBI:29999"/>
        <dbReference type="ChEBI" id="CHEBI:57705"/>
        <dbReference type="ChEBI" id="CHEBI:58223"/>
        <dbReference type="ChEBI" id="CHEBI:90838"/>
        <dbReference type="EC" id="2.4.1.255"/>
    </reaction>
</comment>
<evidence type="ECO:0000256" key="8">
    <source>
        <dbReference type="ARBA" id="ARBA00042574"/>
    </source>
</evidence>
<comment type="catalytic activity">
    <reaction evidence="10">
        <text>L-threonyl-[protein] + UDP-N-acetyl-alpha-D-glucosamine = 3-O-(N-acetyl-beta-D-glucosaminyl)-L-threonyl-[protein] + UDP + H(+)</text>
        <dbReference type="Rhea" id="RHEA:48908"/>
        <dbReference type="Rhea" id="RHEA-COMP:11060"/>
        <dbReference type="Rhea" id="RHEA-COMP:12252"/>
        <dbReference type="ChEBI" id="CHEBI:15378"/>
        <dbReference type="ChEBI" id="CHEBI:30013"/>
        <dbReference type="ChEBI" id="CHEBI:57705"/>
        <dbReference type="ChEBI" id="CHEBI:58223"/>
        <dbReference type="ChEBI" id="CHEBI:90840"/>
        <dbReference type="EC" id="2.4.1.255"/>
    </reaction>
</comment>
<evidence type="ECO:0000256" key="3">
    <source>
        <dbReference type="ARBA" id="ARBA00022679"/>
    </source>
</evidence>
<evidence type="ECO:0000256" key="9">
    <source>
        <dbReference type="ARBA" id="ARBA00048317"/>
    </source>
</evidence>